<dbReference type="AlphaFoldDB" id="A0A813UE82"/>
<feature type="transmembrane region" description="Helical" evidence="1">
    <location>
        <begin position="281"/>
        <end position="307"/>
    </location>
</feature>
<keyword evidence="1" id="KW-1133">Transmembrane helix</keyword>
<dbReference type="OrthoDB" id="10050710at2759"/>
<gene>
    <name evidence="2" type="ORF">BJG266_LOCUS6326</name>
    <name evidence="3" type="ORF">QVE165_LOCUS27735</name>
</gene>
<keyword evidence="1" id="KW-0812">Transmembrane</keyword>
<evidence type="ECO:0000256" key="1">
    <source>
        <dbReference type="SAM" id="Phobius"/>
    </source>
</evidence>
<dbReference type="EMBL" id="CAJNOI010000018">
    <property type="protein sequence ID" value="CAF0822207.1"/>
    <property type="molecule type" value="Genomic_DNA"/>
</dbReference>
<dbReference type="EMBL" id="CAJNOM010000212">
    <property type="protein sequence ID" value="CAF1236633.1"/>
    <property type="molecule type" value="Genomic_DNA"/>
</dbReference>
<dbReference type="Proteomes" id="UP000663832">
    <property type="component" value="Unassembled WGS sequence"/>
</dbReference>
<evidence type="ECO:0000313" key="5">
    <source>
        <dbReference type="Proteomes" id="UP000663877"/>
    </source>
</evidence>
<evidence type="ECO:0000313" key="2">
    <source>
        <dbReference type="EMBL" id="CAF0822207.1"/>
    </source>
</evidence>
<sequence length="365" mass="42036">MIDCEGKNSLSSNIDNNYCPFIETLSFGSDINIKCNSTYLIFNEINSLALNWKFTNQTSICKQAKTQQAFINQCGVKRIDSNYLQVSLKSLELKEEACIYCRINYKPIAPIIIVTPLEYGDDVLYTFNITATGLARNESFEILWAKRVNDQFRISYNYWFLEKCMDQSIRILENAGRTIKFTVEDTFISRVEFIIRRCNGTCRRYERCNDEKFRNEMASNYFHVPDSIEKISCDSDCLSGIVSIPTTTYIPSKVTTKTTTATTTTTSSTTTHTSIPSESQMIIMIISGVLLLLFIILLSIFIIWMVIKKKAIIQLTAASEARRLLVYAAFENKNLFNSFTKVYEYLMHHQATVGDLCRYFERYFP</sequence>
<evidence type="ECO:0000313" key="3">
    <source>
        <dbReference type="EMBL" id="CAF1236633.1"/>
    </source>
</evidence>
<comment type="caution">
    <text evidence="2">The sequence shown here is derived from an EMBL/GenBank/DDBJ whole genome shotgun (WGS) entry which is preliminary data.</text>
</comment>
<protein>
    <submittedName>
        <fullName evidence="2">Uncharacterized protein</fullName>
    </submittedName>
</protein>
<reference evidence="2" key="1">
    <citation type="submission" date="2021-02" db="EMBL/GenBank/DDBJ databases">
        <authorList>
            <person name="Nowell W R."/>
        </authorList>
    </citation>
    <scope>NUCLEOTIDE SEQUENCE</scope>
</reference>
<keyword evidence="4" id="KW-1185">Reference proteome</keyword>
<accession>A0A813UE82</accession>
<dbReference type="Proteomes" id="UP000663877">
    <property type="component" value="Unassembled WGS sequence"/>
</dbReference>
<evidence type="ECO:0000313" key="4">
    <source>
        <dbReference type="Proteomes" id="UP000663832"/>
    </source>
</evidence>
<proteinExistence type="predicted"/>
<organism evidence="2 5">
    <name type="scientific">Adineta steineri</name>
    <dbReference type="NCBI Taxonomy" id="433720"/>
    <lineage>
        <taxon>Eukaryota</taxon>
        <taxon>Metazoa</taxon>
        <taxon>Spiralia</taxon>
        <taxon>Gnathifera</taxon>
        <taxon>Rotifera</taxon>
        <taxon>Eurotatoria</taxon>
        <taxon>Bdelloidea</taxon>
        <taxon>Adinetida</taxon>
        <taxon>Adinetidae</taxon>
        <taxon>Adineta</taxon>
    </lineage>
</organism>
<name>A0A813UE82_9BILA</name>
<keyword evidence="1" id="KW-0472">Membrane</keyword>